<evidence type="ECO:0000313" key="2">
    <source>
        <dbReference type="Proteomes" id="UP000230066"/>
    </source>
</evidence>
<name>A0A4E0R404_FASHE</name>
<organism evidence="1 2">
    <name type="scientific">Fasciola hepatica</name>
    <name type="common">Liver fluke</name>
    <dbReference type="NCBI Taxonomy" id="6192"/>
    <lineage>
        <taxon>Eukaryota</taxon>
        <taxon>Metazoa</taxon>
        <taxon>Spiralia</taxon>
        <taxon>Lophotrochozoa</taxon>
        <taxon>Platyhelminthes</taxon>
        <taxon>Trematoda</taxon>
        <taxon>Digenea</taxon>
        <taxon>Plagiorchiida</taxon>
        <taxon>Echinostomata</taxon>
        <taxon>Echinostomatoidea</taxon>
        <taxon>Fasciolidae</taxon>
        <taxon>Fasciola</taxon>
    </lineage>
</organism>
<reference evidence="1" key="1">
    <citation type="submission" date="2019-03" db="EMBL/GenBank/DDBJ databases">
        <title>Improved annotation for the trematode Fasciola hepatica.</title>
        <authorList>
            <person name="Choi Y.-J."/>
            <person name="Martin J."/>
            <person name="Mitreva M."/>
        </authorList>
    </citation>
    <scope>NUCLEOTIDE SEQUENCE [LARGE SCALE GENOMIC DNA]</scope>
</reference>
<dbReference type="AlphaFoldDB" id="A0A4E0R404"/>
<proteinExistence type="predicted"/>
<dbReference type="EMBL" id="JXXN02002834">
    <property type="protein sequence ID" value="THD22333.1"/>
    <property type="molecule type" value="Genomic_DNA"/>
</dbReference>
<dbReference type="Proteomes" id="UP000230066">
    <property type="component" value="Unassembled WGS sequence"/>
</dbReference>
<evidence type="ECO:0000313" key="1">
    <source>
        <dbReference type="EMBL" id="THD22333.1"/>
    </source>
</evidence>
<protein>
    <submittedName>
        <fullName evidence="1">Uncharacterized protein</fullName>
    </submittedName>
</protein>
<accession>A0A4E0R404</accession>
<keyword evidence="2" id="KW-1185">Reference proteome</keyword>
<sequence length="155" mass="17218">MGRLLWPVVKGIDILEKHKARAYATPDTVNTEANIIPFVQSRVPQVAATRGGEAPSSNEQNNNLANSKIEPKIVRLYCGRCMPDFPAMWSQWILLDRQQPPHCVGGPSRQVVLGRASEGNGSLDSRKSRFILSGWHNGEHSISYTRTRVSIMVVP</sequence>
<comment type="caution">
    <text evidence="1">The sequence shown here is derived from an EMBL/GenBank/DDBJ whole genome shotgun (WGS) entry which is preliminary data.</text>
</comment>
<gene>
    <name evidence="1" type="ORF">D915_007029</name>
</gene>